<evidence type="ECO:0000256" key="4">
    <source>
        <dbReference type="ARBA" id="ARBA00022448"/>
    </source>
</evidence>
<accession>A0A3M8PBR5</accession>
<evidence type="ECO:0000256" key="7">
    <source>
        <dbReference type="ARBA" id="ARBA00022982"/>
    </source>
</evidence>
<feature type="domain" description="Flavodoxin-like" evidence="8">
    <location>
        <begin position="21"/>
        <end position="163"/>
    </location>
</feature>
<dbReference type="EMBL" id="RIAX01000001">
    <property type="protein sequence ID" value="RNF41158.1"/>
    <property type="molecule type" value="Genomic_DNA"/>
</dbReference>
<dbReference type="InterPro" id="IPR029039">
    <property type="entry name" value="Flavoprotein-like_sf"/>
</dbReference>
<dbReference type="PANTHER" id="PTHR42809:SF1">
    <property type="entry name" value="FLAVODOXIN 1"/>
    <property type="match status" value="1"/>
</dbReference>
<evidence type="ECO:0000313" key="10">
    <source>
        <dbReference type="Proteomes" id="UP000275473"/>
    </source>
</evidence>
<evidence type="ECO:0000256" key="2">
    <source>
        <dbReference type="ARBA" id="ARBA00003297"/>
    </source>
</evidence>
<sequence length="185" mass="21023">MIFLRETDKDFKKGVSNMKPVLILYLSGTGNTEQIACLLQEHLERKGLAAELKDISLEDFDLEYIRYYAGLLFGTYTYDDGDLPFEIEDFYDELGNTDLTGIVIGVFGSGDTAYYSFCQAVDLMKEQFQKTHANVLEHTVKVDLFPDEPSELTDIEKLADDFVAALQPFPVANEERDGEKNLYNE</sequence>
<evidence type="ECO:0000256" key="6">
    <source>
        <dbReference type="ARBA" id="ARBA00022643"/>
    </source>
</evidence>
<organism evidence="9 10">
    <name type="scientific">Planococcus salinus</name>
    <dbReference type="NCBI Taxonomy" id="1848460"/>
    <lineage>
        <taxon>Bacteria</taxon>
        <taxon>Bacillati</taxon>
        <taxon>Bacillota</taxon>
        <taxon>Bacilli</taxon>
        <taxon>Bacillales</taxon>
        <taxon>Caryophanaceae</taxon>
        <taxon>Planococcus</taxon>
    </lineage>
</organism>
<dbReference type="GO" id="GO:0010181">
    <property type="term" value="F:FMN binding"/>
    <property type="evidence" value="ECO:0007669"/>
    <property type="project" value="InterPro"/>
</dbReference>
<evidence type="ECO:0000256" key="3">
    <source>
        <dbReference type="ARBA" id="ARBA00005267"/>
    </source>
</evidence>
<dbReference type="InterPro" id="IPR001226">
    <property type="entry name" value="Flavodoxin_CS"/>
</dbReference>
<comment type="cofactor">
    <cofactor evidence="1">
        <name>FMN</name>
        <dbReference type="ChEBI" id="CHEBI:58210"/>
    </cofactor>
</comment>
<dbReference type="InterPro" id="IPR008254">
    <property type="entry name" value="Flavodoxin/NO_synth"/>
</dbReference>
<dbReference type="PROSITE" id="PS00201">
    <property type="entry name" value="FLAVODOXIN"/>
    <property type="match status" value="1"/>
</dbReference>
<dbReference type="Gene3D" id="3.40.50.360">
    <property type="match status" value="1"/>
</dbReference>
<gene>
    <name evidence="9" type="ORF">EEX84_02080</name>
</gene>
<dbReference type="AlphaFoldDB" id="A0A3M8PBR5"/>
<protein>
    <submittedName>
        <fullName evidence="9">Flavodoxin</fullName>
    </submittedName>
</protein>
<keyword evidence="4" id="KW-0813">Transport</keyword>
<dbReference type="InterPro" id="IPR050619">
    <property type="entry name" value="Flavodoxin"/>
</dbReference>
<dbReference type="SUPFAM" id="SSF52218">
    <property type="entry name" value="Flavoproteins"/>
    <property type="match status" value="1"/>
</dbReference>
<dbReference type="GO" id="GO:0009055">
    <property type="term" value="F:electron transfer activity"/>
    <property type="evidence" value="ECO:0007669"/>
    <property type="project" value="InterPro"/>
</dbReference>
<dbReference type="PROSITE" id="PS50902">
    <property type="entry name" value="FLAVODOXIN_LIKE"/>
    <property type="match status" value="1"/>
</dbReference>
<keyword evidence="7" id="KW-0249">Electron transport</keyword>
<name>A0A3M8PBR5_9BACL</name>
<proteinExistence type="inferred from homology"/>
<evidence type="ECO:0000313" key="9">
    <source>
        <dbReference type="EMBL" id="RNF41158.1"/>
    </source>
</evidence>
<comment type="caution">
    <text evidence="9">The sequence shown here is derived from an EMBL/GenBank/DDBJ whole genome shotgun (WGS) entry which is preliminary data.</text>
</comment>
<comment type="function">
    <text evidence="2">Low-potential electron donor to a number of redox enzymes.</text>
</comment>
<dbReference type="PANTHER" id="PTHR42809">
    <property type="entry name" value="FLAVODOXIN 2"/>
    <property type="match status" value="1"/>
</dbReference>
<comment type="similarity">
    <text evidence="3">Belongs to the flavodoxin family.</text>
</comment>
<evidence type="ECO:0000256" key="5">
    <source>
        <dbReference type="ARBA" id="ARBA00022630"/>
    </source>
</evidence>
<keyword evidence="5" id="KW-0285">Flavoprotein</keyword>
<dbReference type="Proteomes" id="UP000275473">
    <property type="component" value="Unassembled WGS sequence"/>
</dbReference>
<dbReference type="Pfam" id="PF00258">
    <property type="entry name" value="Flavodoxin_1"/>
    <property type="match status" value="1"/>
</dbReference>
<keyword evidence="10" id="KW-1185">Reference proteome</keyword>
<evidence type="ECO:0000259" key="8">
    <source>
        <dbReference type="PROSITE" id="PS50902"/>
    </source>
</evidence>
<dbReference type="NCBIfam" id="NF005216">
    <property type="entry name" value="PRK06703.1"/>
    <property type="match status" value="1"/>
</dbReference>
<keyword evidence="6" id="KW-0288">FMN</keyword>
<dbReference type="GO" id="GO:0016651">
    <property type="term" value="F:oxidoreductase activity, acting on NAD(P)H"/>
    <property type="evidence" value="ECO:0007669"/>
    <property type="project" value="UniProtKB-ARBA"/>
</dbReference>
<evidence type="ECO:0000256" key="1">
    <source>
        <dbReference type="ARBA" id="ARBA00001917"/>
    </source>
</evidence>
<reference evidence="9 10" key="1">
    <citation type="journal article" date="2018" name="Int. J. Syst. Evol. Microbiol.">
        <title>Planococcus salinus sp. nov., a moderately halophilic bacterium isolated from a saline-alkali soil.</title>
        <authorList>
            <person name="Gan L."/>
        </authorList>
    </citation>
    <scope>NUCLEOTIDE SEQUENCE [LARGE SCALE GENOMIC DNA]</scope>
    <source>
        <strain evidence="9 10">LCB217</strain>
    </source>
</reference>